<feature type="transmembrane region" description="Helical" evidence="1">
    <location>
        <begin position="122"/>
        <end position="144"/>
    </location>
</feature>
<comment type="caution">
    <text evidence="2">The sequence shown here is derived from an EMBL/GenBank/DDBJ whole genome shotgun (WGS) entry which is preliminary data.</text>
</comment>
<feature type="transmembrane region" description="Helical" evidence="1">
    <location>
        <begin position="256"/>
        <end position="281"/>
    </location>
</feature>
<reference evidence="2 3" key="1">
    <citation type="submission" date="2015-09" db="EMBL/GenBank/DDBJ databases">
        <title>Genome of Desulfovibrio dechloracetivorans BerOc1, a mercury methylating strain isolated from highly hydrocarbons and metals contaminated coastal sediments.</title>
        <authorList>
            <person name="Goni Urriza M."/>
            <person name="Gassie C."/>
            <person name="Bouchez O."/>
            <person name="Klopp C."/>
            <person name="Ranchou-Peyruse A."/>
            <person name="Remy G."/>
        </authorList>
    </citation>
    <scope>NUCLEOTIDE SEQUENCE [LARGE SCALE GENOMIC DNA]</scope>
    <source>
        <strain evidence="2 3">BerOc1</strain>
    </source>
</reference>
<keyword evidence="3" id="KW-1185">Reference proteome</keyword>
<name>A0A1J5MZ98_9BACT</name>
<feature type="transmembrane region" description="Helical" evidence="1">
    <location>
        <begin position="90"/>
        <end position="110"/>
    </location>
</feature>
<feature type="transmembrane region" description="Helical" evidence="1">
    <location>
        <begin position="225"/>
        <end position="244"/>
    </location>
</feature>
<dbReference type="EMBL" id="LKAQ01000001">
    <property type="protein sequence ID" value="OIQ51853.1"/>
    <property type="molecule type" value="Genomic_DNA"/>
</dbReference>
<feature type="transmembrane region" description="Helical" evidence="1">
    <location>
        <begin position="63"/>
        <end position="84"/>
    </location>
</feature>
<keyword evidence="1" id="KW-0472">Membrane</keyword>
<keyword evidence="1" id="KW-0812">Transmembrane</keyword>
<organism evidence="2 3">
    <name type="scientific">Pseudodesulfovibrio hydrargyri</name>
    <dbReference type="NCBI Taxonomy" id="2125990"/>
    <lineage>
        <taxon>Bacteria</taxon>
        <taxon>Pseudomonadati</taxon>
        <taxon>Thermodesulfobacteriota</taxon>
        <taxon>Desulfovibrionia</taxon>
        <taxon>Desulfovibrionales</taxon>
        <taxon>Desulfovibrionaceae</taxon>
    </lineage>
</organism>
<dbReference type="RefSeq" id="WP_071543969.1">
    <property type="nucleotide sequence ID" value="NZ_LKAQ01000001.1"/>
</dbReference>
<feature type="transmembrane region" description="Helical" evidence="1">
    <location>
        <begin position="22"/>
        <end position="42"/>
    </location>
</feature>
<keyword evidence="1" id="KW-1133">Transmembrane helix</keyword>
<proteinExistence type="predicted"/>
<evidence type="ECO:0008006" key="4">
    <source>
        <dbReference type="Google" id="ProtNLM"/>
    </source>
</evidence>
<feature type="transmembrane region" description="Helical" evidence="1">
    <location>
        <begin position="181"/>
        <end position="205"/>
    </location>
</feature>
<evidence type="ECO:0000313" key="3">
    <source>
        <dbReference type="Proteomes" id="UP000181901"/>
    </source>
</evidence>
<evidence type="ECO:0000313" key="2">
    <source>
        <dbReference type="EMBL" id="OIQ51853.1"/>
    </source>
</evidence>
<dbReference type="AlphaFoldDB" id="A0A1J5MZ98"/>
<protein>
    <recommendedName>
        <fullName evidence="4">Nucleoside recognition</fullName>
    </recommendedName>
</protein>
<sequence>MTRILNELGRMLREAALASYELFKVMIPVLILVKVLQEFGLIKYLAWPLEPVMGVLGLPAEMGLVWATTLINNIYTGMIVLASFTGDAPLTGAQATVLGVLMLVAHGLPIETAIADRSGARFLFQCCVRMAGAFVLAWLLHLIYSATGTLSGPAPMLFQTDASAGTGSIAAWALGQVRNLASIFCIIFTLIAIMRVLGAIGAIALMNRCLRPVLDLIGIGPKASAITVIGLTMGLSYGGGLIINEARNGKLSREDVFYSLTFMGLCHSLIEDTLLIVLIGGHLSGVLWGRLIFAMLAMAAIVRIVRRMPERARTACLWAEK</sequence>
<accession>A0A1J5MZ98</accession>
<dbReference type="Proteomes" id="UP000181901">
    <property type="component" value="Unassembled WGS sequence"/>
</dbReference>
<feature type="transmembrane region" description="Helical" evidence="1">
    <location>
        <begin position="287"/>
        <end position="305"/>
    </location>
</feature>
<evidence type="ECO:0000256" key="1">
    <source>
        <dbReference type="SAM" id="Phobius"/>
    </source>
</evidence>
<gene>
    <name evidence="2" type="ORF">BerOc1_00316</name>
</gene>
<dbReference type="OrthoDB" id="9797308at2"/>